<keyword evidence="1" id="KW-0472">Membrane</keyword>
<comment type="caution">
    <text evidence="2">The sequence shown here is derived from an EMBL/GenBank/DDBJ whole genome shotgun (WGS) entry which is preliminary data.</text>
</comment>
<evidence type="ECO:0000313" key="2">
    <source>
        <dbReference type="EMBL" id="MCW3162174.1"/>
    </source>
</evidence>
<evidence type="ECO:0000256" key="1">
    <source>
        <dbReference type="SAM" id="Phobius"/>
    </source>
</evidence>
<feature type="transmembrane region" description="Helical" evidence="1">
    <location>
        <begin position="159"/>
        <end position="181"/>
    </location>
</feature>
<feature type="transmembrane region" description="Helical" evidence="1">
    <location>
        <begin position="12"/>
        <end position="33"/>
    </location>
</feature>
<keyword evidence="1" id="KW-0812">Transmembrane</keyword>
<evidence type="ECO:0000313" key="3">
    <source>
        <dbReference type="Proteomes" id="UP001163719"/>
    </source>
</evidence>
<feature type="transmembrane region" description="Helical" evidence="1">
    <location>
        <begin position="311"/>
        <end position="332"/>
    </location>
</feature>
<sequence length="343" mass="40849">MKNKIISKSKKSTSNAIIVLIGIILCSLFIYLLKINFNPKNKYENDLKLIGMTVLGGLIIYFIYYFFNQKRFFIYNDYFEIKNLFYTKKYYFSEVKTYYSEYFSGKYNSWTEYYLVLKSNEKITLIDKEYSNFEDFFVKLKSKIKKDNSLNAKLSQPKYLKYAIICGTISLLLFYFSSFFYDFTKLENNQLAFYKSYLKNDIQTIERSKGSVFFEFELINQSQFVFRIQGNSYDAIYDKTNLMQNFSKGRTIIIGIDKEEYDKKIAKNKPLNLKDKYFHFSKIQVEQLKDINNNDYIDLDIVNAPKTTNNYLGIGMFSFFGLLSMFLSFGNFKAYRRLKINPK</sequence>
<gene>
    <name evidence="2" type="ORF">OH806_12955</name>
</gene>
<accession>A0ABT3HQV9</accession>
<protein>
    <recommendedName>
        <fullName evidence="4">PH domain-containing protein</fullName>
    </recommendedName>
</protein>
<keyword evidence="1" id="KW-1133">Transmembrane helix</keyword>
<organism evidence="2 3">
    <name type="scientific">Chryseobacterium oryctis</name>
    <dbReference type="NCBI Taxonomy" id="2952618"/>
    <lineage>
        <taxon>Bacteria</taxon>
        <taxon>Pseudomonadati</taxon>
        <taxon>Bacteroidota</taxon>
        <taxon>Flavobacteriia</taxon>
        <taxon>Flavobacteriales</taxon>
        <taxon>Weeksellaceae</taxon>
        <taxon>Chryseobacterium group</taxon>
        <taxon>Chryseobacterium</taxon>
    </lineage>
</organism>
<dbReference type="Proteomes" id="UP001163719">
    <property type="component" value="Unassembled WGS sequence"/>
</dbReference>
<reference evidence="2" key="1">
    <citation type="submission" date="2022-10" db="EMBL/GenBank/DDBJ databases">
        <title>Chryseobacterium babae sp. nov. isolated from the gut of the beetle Oryctes rhinoceros, and Chryseobacterium kimseyorum sp. nov., isolated from a stick insect rearing cage.</title>
        <authorList>
            <person name="Shelomi M."/>
            <person name="Han C.-J."/>
            <person name="Chen W.-M."/>
            <person name="Chen H.-K."/>
            <person name="Liaw S.-J."/>
            <person name="Muhle E."/>
            <person name="Clermont D."/>
        </authorList>
    </citation>
    <scope>NUCLEOTIDE SEQUENCE</scope>
    <source>
        <strain evidence="2">WLa1L2M3</strain>
    </source>
</reference>
<keyword evidence="3" id="KW-1185">Reference proteome</keyword>
<evidence type="ECO:0008006" key="4">
    <source>
        <dbReference type="Google" id="ProtNLM"/>
    </source>
</evidence>
<dbReference type="EMBL" id="JAPDHV010000006">
    <property type="protein sequence ID" value="MCW3162174.1"/>
    <property type="molecule type" value="Genomic_DNA"/>
</dbReference>
<feature type="transmembrane region" description="Helical" evidence="1">
    <location>
        <begin position="49"/>
        <end position="67"/>
    </location>
</feature>
<name>A0ABT3HQV9_9FLAO</name>
<dbReference type="RefSeq" id="WP_264744096.1">
    <property type="nucleotide sequence ID" value="NZ_JAPDHV010000006.1"/>
</dbReference>
<proteinExistence type="predicted"/>